<dbReference type="GO" id="GO:0006508">
    <property type="term" value="P:proteolysis"/>
    <property type="evidence" value="ECO:0007669"/>
    <property type="project" value="UniProtKB-KW"/>
</dbReference>
<evidence type="ECO:0000256" key="9">
    <source>
        <dbReference type="ARBA" id="ARBA00023268"/>
    </source>
</evidence>
<dbReference type="GO" id="GO:0008955">
    <property type="term" value="F:peptidoglycan glycosyltransferase activity"/>
    <property type="evidence" value="ECO:0007669"/>
    <property type="project" value="UniProtKB-EC"/>
</dbReference>
<dbReference type="Pfam" id="PF00912">
    <property type="entry name" value="Transgly"/>
    <property type="match status" value="1"/>
</dbReference>
<evidence type="ECO:0000256" key="12">
    <source>
        <dbReference type="SAM" id="Phobius"/>
    </source>
</evidence>
<dbReference type="InterPro" id="IPR012338">
    <property type="entry name" value="Beta-lactam/transpept-like"/>
</dbReference>
<dbReference type="EC" id="2.4.99.28" evidence="10"/>
<comment type="catalytic activity">
    <reaction evidence="11">
        <text>[GlcNAc-(1-&gt;4)-Mur2Ac(oyl-L-Ala-gamma-D-Glu-L-Lys-D-Ala-D-Ala)](n)-di-trans,octa-cis-undecaprenyl diphosphate + beta-D-GlcNAc-(1-&gt;4)-Mur2Ac(oyl-L-Ala-gamma-D-Glu-L-Lys-D-Ala-D-Ala)-di-trans,octa-cis-undecaprenyl diphosphate = [GlcNAc-(1-&gt;4)-Mur2Ac(oyl-L-Ala-gamma-D-Glu-L-Lys-D-Ala-D-Ala)](n+1)-di-trans,octa-cis-undecaprenyl diphosphate + di-trans,octa-cis-undecaprenyl diphosphate + H(+)</text>
        <dbReference type="Rhea" id="RHEA:23708"/>
        <dbReference type="Rhea" id="RHEA-COMP:9602"/>
        <dbReference type="Rhea" id="RHEA-COMP:9603"/>
        <dbReference type="ChEBI" id="CHEBI:15378"/>
        <dbReference type="ChEBI" id="CHEBI:58405"/>
        <dbReference type="ChEBI" id="CHEBI:60033"/>
        <dbReference type="ChEBI" id="CHEBI:78435"/>
        <dbReference type="EC" id="2.4.99.28"/>
    </reaction>
</comment>
<dbReference type="RefSeq" id="WP_106872606.1">
    <property type="nucleotide sequence ID" value="NZ_CP053841.1"/>
</dbReference>
<dbReference type="SUPFAM" id="SSF56601">
    <property type="entry name" value="beta-lactamase/transpeptidase-like"/>
    <property type="match status" value="1"/>
</dbReference>
<dbReference type="GO" id="GO:0008658">
    <property type="term" value="F:penicillin binding"/>
    <property type="evidence" value="ECO:0007669"/>
    <property type="project" value="InterPro"/>
</dbReference>
<dbReference type="InterPro" id="IPR011815">
    <property type="entry name" value="PBP_1c"/>
</dbReference>
<keyword evidence="4" id="KW-0121">Carboxypeptidase</keyword>
<keyword evidence="12" id="KW-0472">Membrane</keyword>
<evidence type="ECO:0000256" key="6">
    <source>
        <dbReference type="ARBA" id="ARBA00022676"/>
    </source>
</evidence>
<protein>
    <recommendedName>
        <fullName evidence="10">peptidoglycan glycosyltransferase</fullName>
        <ecNumber evidence="10">2.4.99.28</ecNumber>
    </recommendedName>
</protein>
<feature type="transmembrane region" description="Helical" evidence="12">
    <location>
        <begin position="7"/>
        <end position="25"/>
    </location>
</feature>
<dbReference type="Pfam" id="PF00905">
    <property type="entry name" value="Transpeptidase"/>
    <property type="match status" value="1"/>
</dbReference>
<comment type="caution">
    <text evidence="15">The sequence shown here is derived from an EMBL/GenBank/DDBJ whole genome shotgun (WGS) entry which is preliminary data.</text>
</comment>
<keyword evidence="5" id="KW-0645">Protease</keyword>
<dbReference type="GO" id="GO:0009252">
    <property type="term" value="P:peptidoglycan biosynthetic process"/>
    <property type="evidence" value="ECO:0007669"/>
    <property type="project" value="UniProtKB-UniPathway"/>
</dbReference>
<keyword evidence="12" id="KW-1133">Transmembrane helix</keyword>
<evidence type="ECO:0000313" key="15">
    <source>
        <dbReference type="EMBL" id="PSM51383.1"/>
    </source>
</evidence>
<dbReference type="EMBL" id="PDHH01000008">
    <property type="protein sequence ID" value="PSM51383.1"/>
    <property type="molecule type" value="Genomic_DNA"/>
</dbReference>
<dbReference type="Proteomes" id="UP000240535">
    <property type="component" value="Unassembled WGS sequence"/>
</dbReference>
<feature type="domain" description="Glycosyl transferase family 51" evidence="14">
    <location>
        <begin position="58"/>
        <end position="219"/>
    </location>
</feature>
<dbReference type="UniPathway" id="UPA00219"/>
<organism evidence="15 16">
    <name type="scientific">Campylobacter blaseri</name>
    <dbReference type="NCBI Taxonomy" id="2042961"/>
    <lineage>
        <taxon>Bacteria</taxon>
        <taxon>Pseudomonadati</taxon>
        <taxon>Campylobacterota</taxon>
        <taxon>Epsilonproteobacteria</taxon>
        <taxon>Campylobacterales</taxon>
        <taxon>Campylobacteraceae</taxon>
        <taxon>Campylobacter</taxon>
    </lineage>
</organism>
<comment type="similarity">
    <text evidence="3">In the N-terminal section; belongs to the glycosyltransferase 51 family.</text>
</comment>
<evidence type="ECO:0000259" key="14">
    <source>
        <dbReference type="Pfam" id="PF00912"/>
    </source>
</evidence>
<dbReference type="PANTHER" id="PTHR32282">
    <property type="entry name" value="BINDING PROTEIN TRANSPEPTIDASE, PUTATIVE-RELATED"/>
    <property type="match status" value="1"/>
</dbReference>
<keyword evidence="7" id="KW-0808">Transferase</keyword>
<evidence type="ECO:0000256" key="1">
    <source>
        <dbReference type="ARBA" id="ARBA00004752"/>
    </source>
</evidence>
<evidence type="ECO:0000256" key="10">
    <source>
        <dbReference type="ARBA" id="ARBA00044770"/>
    </source>
</evidence>
<evidence type="ECO:0000256" key="7">
    <source>
        <dbReference type="ARBA" id="ARBA00022679"/>
    </source>
</evidence>
<dbReference type="GO" id="GO:0004180">
    <property type="term" value="F:carboxypeptidase activity"/>
    <property type="evidence" value="ECO:0007669"/>
    <property type="project" value="UniProtKB-KW"/>
</dbReference>
<name>A0A2P8QYQ9_9BACT</name>
<keyword evidence="16" id="KW-1185">Reference proteome</keyword>
<evidence type="ECO:0000256" key="11">
    <source>
        <dbReference type="ARBA" id="ARBA00049902"/>
    </source>
</evidence>
<keyword evidence="9" id="KW-0511">Multifunctional enzyme</keyword>
<sequence>MKFQIKFGIYFLTFFLLMLFGFLFLDDKYPLNLHTLDKPKSIILKDTNNETLYMQISNDEIWRFEVTKDEIPLNLKNSTIFFEDRYFRYHFGINPLSIFRAIFYNITNKNRIGASTITMQVARMMNPKDRNYKNKIVEIFNAFQLEWHFSKDEILTMYFNLAPYGGNIEGVKAASYFYFNKNLNELTISQMALLSIVPKNPNKNRLDRISDSNSLKNLLLKRLYKNKVITKREFERAKSEKFKNKRYNAIQNAKAYSLMALKNGKYLTNLNLNFQNKLSNFLKKEMDSLKSKNVKNASALIIDNEKMQVISYINSHDEFAKNGQNDGVKSRKNVGSTLKPFIYSLALDNGLIVPKQELIDTEIYLSSYIPQNYNLKFAGVINASDALRFSLNIPAVKLNNILNDNSLFELLEKASLTEYEKEHYGDSIALGGISLSLLDLAHLYTIYANKGVLKPLELAGNLIDKNETLITTQSAFLVANILQDAPRSYLNSVWKNTLYKPKIMFKTGTSADARDLYTIGVSPKYTIAVWMGNFDGSKTDELSGGMSSAKVVFDMFEYIEKKMGVSEFKMPNGIFKDEICTDVYEVKNSCKTSTKDYLIKGVKLKKDCKDYRNEELYFLVTSEYLSKNDIENSRCFYRFKEIKPLISNIDKKIISLNNENVRVGIKCTAILGDEIYLKFDDEEFKKYSNSQTVFKTFNLGLHNISCLDENSNLTEFEFDVTSFKNR</sequence>
<dbReference type="Gene3D" id="1.10.3810.10">
    <property type="entry name" value="Biosynthetic peptidoglycan transglycosylase-like"/>
    <property type="match status" value="1"/>
</dbReference>
<dbReference type="InterPro" id="IPR023346">
    <property type="entry name" value="Lysozyme-like_dom_sf"/>
</dbReference>
<evidence type="ECO:0000256" key="5">
    <source>
        <dbReference type="ARBA" id="ARBA00022670"/>
    </source>
</evidence>
<proteinExistence type="inferred from homology"/>
<dbReference type="InterPro" id="IPR050396">
    <property type="entry name" value="Glycosyltr_51/Transpeptidase"/>
</dbReference>
<accession>A0A2P8QYQ9</accession>
<dbReference type="OrthoDB" id="9766909at2"/>
<comment type="pathway">
    <text evidence="1">Cell wall biogenesis; peptidoglycan biosynthesis.</text>
</comment>
<dbReference type="InterPro" id="IPR036950">
    <property type="entry name" value="PBP_transglycosylase"/>
</dbReference>
<dbReference type="InterPro" id="IPR001460">
    <property type="entry name" value="PCN-bd_Tpept"/>
</dbReference>
<dbReference type="InterPro" id="IPR001264">
    <property type="entry name" value="Glyco_trans_51"/>
</dbReference>
<dbReference type="PANTHER" id="PTHR32282:SF15">
    <property type="entry name" value="PENICILLIN-BINDING PROTEIN 1C"/>
    <property type="match status" value="1"/>
</dbReference>
<dbReference type="GO" id="GO:0030288">
    <property type="term" value="C:outer membrane-bounded periplasmic space"/>
    <property type="evidence" value="ECO:0007669"/>
    <property type="project" value="TreeGrafter"/>
</dbReference>
<keyword evidence="8" id="KW-0378">Hydrolase</keyword>
<dbReference type="SUPFAM" id="SSF53955">
    <property type="entry name" value="Lysozyme-like"/>
    <property type="match status" value="1"/>
</dbReference>
<evidence type="ECO:0000256" key="2">
    <source>
        <dbReference type="ARBA" id="ARBA00007090"/>
    </source>
</evidence>
<evidence type="ECO:0000313" key="16">
    <source>
        <dbReference type="Proteomes" id="UP000240535"/>
    </source>
</evidence>
<evidence type="ECO:0000259" key="13">
    <source>
        <dbReference type="Pfam" id="PF00905"/>
    </source>
</evidence>
<reference evidence="16" key="1">
    <citation type="submission" date="2017-10" db="EMBL/GenBank/DDBJ databases">
        <title>Campylobacter species from seals.</title>
        <authorList>
            <person name="Gilbert M.J."/>
            <person name="Zomer A.L."/>
            <person name="Timmerman A.J."/>
            <person name="Duim B."/>
            <person name="Wagenaar J.A."/>
        </authorList>
    </citation>
    <scope>NUCLEOTIDE SEQUENCE [LARGE SCALE GENOMIC DNA]</scope>
    <source>
        <strain evidence="16">17S00004-5</strain>
    </source>
</reference>
<evidence type="ECO:0000256" key="8">
    <source>
        <dbReference type="ARBA" id="ARBA00022801"/>
    </source>
</evidence>
<keyword evidence="6" id="KW-0328">Glycosyltransferase</keyword>
<comment type="similarity">
    <text evidence="2">In the C-terminal section; belongs to the transpeptidase family.</text>
</comment>
<keyword evidence="12" id="KW-0812">Transmembrane</keyword>
<dbReference type="NCBIfam" id="TIGR02073">
    <property type="entry name" value="PBP_1c"/>
    <property type="match status" value="1"/>
</dbReference>
<dbReference type="Gene3D" id="3.40.710.10">
    <property type="entry name" value="DD-peptidase/beta-lactamase superfamily"/>
    <property type="match status" value="1"/>
</dbReference>
<gene>
    <name evidence="15" type="primary">pbpC</name>
    <name evidence="15" type="ORF">CQ405_08315</name>
</gene>
<evidence type="ECO:0000256" key="4">
    <source>
        <dbReference type="ARBA" id="ARBA00022645"/>
    </source>
</evidence>
<feature type="domain" description="Penicillin-binding protein transpeptidase" evidence="13">
    <location>
        <begin position="298"/>
        <end position="513"/>
    </location>
</feature>
<dbReference type="AlphaFoldDB" id="A0A2P8QYQ9"/>
<evidence type="ECO:0000256" key="3">
    <source>
        <dbReference type="ARBA" id="ARBA00007739"/>
    </source>
</evidence>